<dbReference type="PROSITE" id="PS52016">
    <property type="entry name" value="TONB_DEPENDENT_REC_3"/>
    <property type="match status" value="1"/>
</dbReference>
<proteinExistence type="inferred from homology"/>
<dbReference type="InterPro" id="IPR008969">
    <property type="entry name" value="CarboxyPept-like_regulatory"/>
</dbReference>
<evidence type="ECO:0000256" key="1">
    <source>
        <dbReference type="ARBA" id="ARBA00004571"/>
    </source>
</evidence>
<dbReference type="NCBIfam" id="TIGR04056">
    <property type="entry name" value="OMP_RagA_SusC"/>
    <property type="match status" value="1"/>
</dbReference>
<dbReference type="InterPro" id="IPR012910">
    <property type="entry name" value="Plug_dom"/>
</dbReference>
<evidence type="ECO:0000313" key="13">
    <source>
        <dbReference type="Proteomes" id="UP000597338"/>
    </source>
</evidence>
<dbReference type="NCBIfam" id="TIGR04057">
    <property type="entry name" value="SusC_RagA_signa"/>
    <property type="match status" value="1"/>
</dbReference>
<evidence type="ECO:0000256" key="5">
    <source>
        <dbReference type="ARBA" id="ARBA00023077"/>
    </source>
</evidence>
<dbReference type="EMBL" id="BMIK01000010">
    <property type="protein sequence ID" value="GGC34976.1"/>
    <property type="molecule type" value="Genomic_DNA"/>
</dbReference>
<reference evidence="13" key="1">
    <citation type="journal article" date="2019" name="Int. J. Syst. Evol. Microbiol.">
        <title>The Global Catalogue of Microorganisms (GCM) 10K type strain sequencing project: providing services to taxonomists for standard genome sequencing and annotation.</title>
        <authorList>
            <consortium name="The Broad Institute Genomics Platform"/>
            <consortium name="The Broad Institute Genome Sequencing Center for Infectious Disease"/>
            <person name="Wu L."/>
            <person name="Ma J."/>
        </authorList>
    </citation>
    <scope>NUCLEOTIDE SEQUENCE [LARGE SCALE GENOMIC DNA]</scope>
    <source>
        <strain evidence="13">CGMCC 1.15342</strain>
    </source>
</reference>
<feature type="domain" description="TonB-dependent receptor-like beta-barrel" evidence="10">
    <location>
        <begin position="522"/>
        <end position="890"/>
    </location>
</feature>
<evidence type="ECO:0000259" key="11">
    <source>
        <dbReference type="Pfam" id="PF07715"/>
    </source>
</evidence>
<dbReference type="InterPro" id="IPR036942">
    <property type="entry name" value="Beta-barrel_TonB_sf"/>
</dbReference>
<keyword evidence="6 8" id="KW-0472">Membrane</keyword>
<dbReference type="InterPro" id="IPR000531">
    <property type="entry name" value="Beta-barrel_TonB"/>
</dbReference>
<evidence type="ECO:0000256" key="3">
    <source>
        <dbReference type="ARBA" id="ARBA00022452"/>
    </source>
</evidence>
<dbReference type="Gene3D" id="2.40.170.20">
    <property type="entry name" value="TonB-dependent receptor, beta-barrel domain"/>
    <property type="match status" value="1"/>
</dbReference>
<dbReference type="InterPro" id="IPR023996">
    <property type="entry name" value="TonB-dep_OMP_SusC/RagA"/>
</dbReference>
<evidence type="ECO:0000256" key="7">
    <source>
        <dbReference type="ARBA" id="ARBA00023237"/>
    </source>
</evidence>
<dbReference type="Gene3D" id="3.55.50.30">
    <property type="match status" value="1"/>
</dbReference>
<dbReference type="Gene3D" id="2.170.130.10">
    <property type="entry name" value="TonB-dependent receptor, plug domain"/>
    <property type="match status" value="1"/>
</dbReference>
<feature type="domain" description="TonB-dependent receptor plug" evidence="11">
    <location>
        <begin position="215"/>
        <end position="338"/>
    </location>
</feature>
<dbReference type="InterPro" id="IPR023997">
    <property type="entry name" value="TonB-dep_OMP_SusC/RagA_CS"/>
</dbReference>
<accession>A0ABQ1M5B2</accession>
<keyword evidence="5 9" id="KW-0798">TonB box</keyword>
<keyword evidence="4 8" id="KW-0812">Transmembrane</keyword>
<comment type="caution">
    <text evidence="12">The sequence shown here is derived from an EMBL/GenBank/DDBJ whole genome shotgun (WGS) entry which is preliminary data.</text>
</comment>
<dbReference type="Pfam" id="PF00593">
    <property type="entry name" value="TonB_dep_Rec_b-barrel"/>
    <property type="match status" value="1"/>
</dbReference>
<comment type="subcellular location">
    <subcellularLocation>
        <location evidence="1 8">Cell outer membrane</location>
        <topology evidence="1 8">Multi-pass membrane protein</topology>
    </subcellularLocation>
</comment>
<evidence type="ECO:0000256" key="8">
    <source>
        <dbReference type="PROSITE-ProRule" id="PRU01360"/>
    </source>
</evidence>
<gene>
    <name evidence="12" type="ORF">GCM10011386_28890</name>
</gene>
<dbReference type="Pfam" id="PF13715">
    <property type="entry name" value="CarbopepD_reg_2"/>
    <property type="match status" value="1"/>
</dbReference>
<organism evidence="12 13">
    <name type="scientific">Parapedobacter defluvii</name>
    <dbReference type="NCBI Taxonomy" id="2045106"/>
    <lineage>
        <taxon>Bacteria</taxon>
        <taxon>Pseudomonadati</taxon>
        <taxon>Bacteroidota</taxon>
        <taxon>Sphingobacteriia</taxon>
        <taxon>Sphingobacteriales</taxon>
        <taxon>Sphingobacteriaceae</taxon>
        <taxon>Parapedobacter</taxon>
    </lineage>
</organism>
<dbReference type="Pfam" id="PF07715">
    <property type="entry name" value="Plug"/>
    <property type="match status" value="1"/>
</dbReference>
<evidence type="ECO:0000256" key="2">
    <source>
        <dbReference type="ARBA" id="ARBA00022448"/>
    </source>
</evidence>
<dbReference type="Gene3D" id="2.60.40.1120">
    <property type="entry name" value="Carboxypeptidase-like, regulatory domain"/>
    <property type="match status" value="1"/>
</dbReference>
<keyword evidence="2 8" id="KW-0813">Transport</keyword>
<evidence type="ECO:0000313" key="12">
    <source>
        <dbReference type="EMBL" id="GGC34976.1"/>
    </source>
</evidence>
<comment type="similarity">
    <text evidence="8 9">Belongs to the TonB-dependent receptor family.</text>
</comment>
<keyword evidence="13" id="KW-1185">Reference proteome</keyword>
<evidence type="ECO:0000256" key="4">
    <source>
        <dbReference type="ARBA" id="ARBA00022692"/>
    </source>
</evidence>
<evidence type="ECO:0000259" key="10">
    <source>
        <dbReference type="Pfam" id="PF00593"/>
    </source>
</evidence>
<dbReference type="InterPro" id="IPR039426">
    <property type="entry name" value="TonB-dep_rcpt-like"/>
</dbReference>
<evidence type="ECO:0000256" key="6">
    <source>
        <dbReference type="ARBA" id="ARBA00023136"/>
    </source>
</evidence>
<dbReference type="Proteomes" id="UP000597338">
    <property type="component" value="Unassembled WGS sequence"/>
</dbReference>
<name>A0ABQ1M5B2_9SPHI</name>
<sequence>MHSIKKILLLMNLSVISLVAGLFQVLAVETMAQTVTLSETNTPLVRVLDKIARQSGYYFLYGDASMHQATTVTIEMRNAPLESALQSIFERQPFDFTIKGKTIVIKPREASAPGNSDTAFQPYQITGIVSDEQGVPIEGVSIRVKGSTAVSTTDSNGNYRISLSEGDEIIVFSSVGYVQQELSVGQSRTLHVTLKTAVSDLDEVVVVGYGTVRKGDLTGAISSVKSAVFEQSRQSSFINNIQGRVAGLQIATGTGEPGAGSKILIRGANSLVGDSRPLIVIDGIPVNESEAPVANSQFGANSQRDPLSSINPADIISVDVLKDASSTAIYGSRGANGVILVTTRQGQAGAASITYDGRFSVSHTAVRMDMLNPEEWINYRKDWILLPDKQNIIYGYFNDWLFFENPSEIEPSKKIPRDVYAFPRYNWQDEMYRDVANASAHTLSISGGSTSTKFYGSLGYNKEDGLFVNNGYSRLNGRLRLDHSKGRLSLSMGLNGTRSRYDGAVQSGDGYANIGVLETAIVSRPLVFENPLAVSTQGGWRKPTDNLKYLDRNISTPNLSSNLVINYRLIDGLYIGNTLSGSMVTSKVNEYYSKNTPWGYYLGGRGAISASDWYGWTNFTTLSYERSFANQSKLSALGVFEISGSRYEYHHIIKSGFADESTGIHDISKGEELQAAGSGAGLSNRLSYLGRLNYHIKDRYLFTTSLRLDGSDRFGKNQRYGLFPSAAFAWRISEEAFLDRPWLDDLKLRLSYGATGNSNISEFRYMAQMGNVFYDDKLGMIPTSLPNPDLKWETTVQYNAGLDAAVLNNRLKLTLDLYEKHTTDMLYNAIVPAQTGFKTQWQNLGKVNNRGIEVSLATTNIRKDRFFWETTLTFSLNRNTVLRIGDGLSTAPIGAGSWTTSYIKQNVVGRIMVDQPIGVMYGYDLAGIYQLDDFAGWQDRTGKLPANDPAILWQDRNWILKEGIPNAGNLGRLRPGTFKFRNADGSADQLITEEDKVIIGNSQPLFYGGLGNNVSMGPVALSVFFNYSVGAKIFNSTRFELEGAMPGEYFNITRDFWNNRWTPEHPTNAYPAYSDENYYNSLASLPNTYYVEDASFLRLQTVSLSYSLPAKLIAKAGITSAKVYYSGNNLYTFTKYTGLSPEVDSGNPLLQNFDTIGYPRAATHALGLMVTF</sequence>
<protein>
    <submittedName>
        <fullName evidence="12">SusC/RagA family TonB-linked outer membrane protein</fullName>
    </submittedName>
</protein>
<dbReference type="SUPFAM" id="SSF49464">
    <property type="entry name" value="Carboxypeptidase regulatory domain-like"/>
    <property type="match status" value="1"/>
</dbReference>
<keyword evidence="7 8" id="KW-0998">Cell outer membrane</keyword>
<keyword evidence="3 8" id="KW-1134">Transmembrane beta strand</keyword>
<dbReference type="SUPFAM" id="SSF56935">
    <property type="entry name" value="Porins"/>
    <property type="match status" value="1"/>
</dbReference>
<dbReference type="InterPro" id="IPR037066">
    <property type="entry name" value="Plug_dom_sf"/>
</dbReference>
<evidence type="ECO:0000256" key="9">
    <source>
        <dbReference type="RuleBase" id="RU003357"/>
    </source>
</evidence>